<protein>
    <submittedName>
        <fullName evidence="2">CAP domain-containing protein</fullName>
    </submittedName>
</protein>
<dbReference type="InterPro" id="IPR035940">
    <property type="entry name" value="CAP_sf"/>
</dbReference>
<proteinExistence type="predicted"/>
<dbReference type="Proteomes" id="UP000664779">
    <property type="component" value="Unassembled WGS sequence"/>
</dbReference>
<accession>A0A939EPA7</accession>
<dbReference type="Pfam" id="PF00188">
    <property type="entry name" value="CAP"/>
    <property type="match status" value="1"/>
</dbReference>
<dbReference type="PANTHER" id="PTHR31157:SF1">
    <property type="entry name" value="SCP DOMAIN-CONTAINING PROTEIN"/>
    <property type="match status" value="1"/>
</dbReference>
<sequence>MEQTLKAPPAAAGRSVLCMRAPVMALLASLLLLAGCGALPGRGELEDAPTFRSVPVDGNQVLEELNGYRARHNLPALSYDPVLTQVSAEMTRRIAERDSMDTWAHSSFGLGQRLEAARYENYAAAENLGAGYADLSAAFAGWQGSAGHNKNLLNPYVTRVGVASMDRSNGKWRHFWVMTLARPRSDGRPTLAPGYD</sequence>
<dbReference type="AlphaFoldDB" id="A0A939EPA7"/>
<reference evidence="2" key="1">
    <citation type="submission" date="2021-03" db="EMBL/GenBank/DDBJ databases">
        <title>Roseibium sp. CAU 1637 isolated from Incheon.</title>
        <authorList>
            <person name="Kim W."/>
        </authorList>
    </citation>
    <scope>NUCLEOTIDE SEQUENCE</scope>
    <source>
        <strain evidence="2">CAU 1637</strain>
    </source>
</reference>
<evidence type="ECO:0000259" key="1">
    <source>
        <dbReference type="Pfam" id="PF00188"/>
    </source>
</evidence>
<evidence type="ECO:0000313" key="2">
    <source>
        <dbReference type="EMBL" id="MBO0344629.1"/>
    </source>
</evidence>
<keyword evidence="3" id="KW-1185">Reference proteome</keyword>
<gene>
    <name evidence="2" type="ORF">J0X15_05305</name>
</gene>
<dbReference type="SUPFAM" id="SSF55797">
    <property type="entry name" value="PR-1-like"/>
    <property type="match status" value="1"/>
</dbReference>
<dbReference type="EMBL" id="JAFLNF010000002">
    <property type="protein sequence ID" value="MBO0344629.1"/>
    <property type="molecule type" value="Genomic_DNA"/>
</dbReference>
<comment type="caution">
    <text evidence="2">The sequence shown here is derived from an EMBL/GenBank/DDBJ whole genome shotgun (WGS) entry which is preliminary data.</text>
</comment>
<evidence type="ECO:0000313" key="3">
    <source>
        <dbReference type="Proteomes" id="UP000664779"/>
    </source>
</evidence>
<dbReference type="InterPro" id="IPR014044">
    <property type="entry name" value="CAP_dom"/>
</dbReference>
<feature type="domain" description="SCP" evidence="1">
    <location>
        <begin position="62"/>
        <end position="178"/>
    </location>
</feature>
<name>A0A939EPA7_9HYPH</name>
<organism evidence="2 3">
    <name type="scientific">Roseibium limicola</name>
    <dbReference type="NCBI Taxonomy" id="2816037"/>
    <lineage>
        <taxon>Bacteria</taxon>
        <taxon>Pseudomonadati</taxon>
        <taxon>Pseudomonadota</taxon>
        <taxon>Alphaproteobacteria</taxon>
        <taxon>Hyphomicrobiales</taxon>
        <taxon>Stappiaceae</taxon>
        <taxon>Roseibium</taxon>
    </lineage>
</organism>
<dbReference type="CDD" id="cd05379">
    <property type="entry name" value="CAP_bacterial"/>
    <property type="match status" value="1"/>
</dbReference>
<dbReference type="Gene3D" id="3.40.33.10">
    <property type="entry name" value="CAP"/>
    <property type="match status" value="1"/>
</dbReference>
<dbReference type="PANTHER" id="PTHR31157">
    <property type="entry name" value="SCP DOMAIN-CONTAINING PROTEIN"/>
    <property type="match status" value="1"/>
</dbReference>